<organism evidence="2 3">
    <name type="scientific">Willisornis vidua</name>
    <name type="common">Xingu scale-backed antbird</name>
    <dbReference type="NCBI Taxonomy" id="1566151"/>
    <lineage>
        <taxon>Eukaryota</taxon>
        <taxon>Metazoa</taxon>
        <taxon>Chordata</taxon>
        <taxon>Craniata</taxon>
        <taxon>Vertebrata</taxon>
        <taxon>Euteleostomi</taxon>
        <taxon>Archelosauria</taxon>
        <taxon>Archosauria</taxon>
        <taxon>Dinosauria</taxon>
        <taxon>Saurischia</taxon>
        <taxon>Theropoda</taxon>
        <taxon>Coelurosauria</taxon>
        <taxon>Aves</taxon>
        <taxon>Neognathae</taxon>
        <taxon>Neoaves</taxon>
        <taxon>Telluraves</taxon>
        <taxon>Australaves</taxon>
        <taxon>Passeriformes</taxon>
        <taxon>Thamnophilidae</taxon>
        <taxon>Willisornis</taxon>
    </lineage>
</organism>
<evidence type="ECO:0000313" key="2">
    <source>
        <dbReference type="EMBL" id="KAJ7408800.1"/>
    </source>
</evidence>
<feature type="region of interest" description="Disordered" evidence="1">
    <location>
        <begin position="69"/>
        <end position="88"/>
    </location>
</feature>
<dbReference type="EMBL" id="WHWB01034517">
    <property type="protein sequence ID" value="KAJ7408800.1"/>
    <property type="molecule type" value="Genomic_DNA"/>
</dbReference>
<protein>
    <submittedName>
        <fullName evidence="2">Uncharacterized protein</fullName>
    </submittedName>
</protein>
<reference evidence="2" key="1">
    <citation type="submission" date="2019-10" db="EMBL/GenBank/DDBJ databases">
        <authorList>
            <person name="Soares A.E.R."/>
            <person name="Aleixo A."/>
            <person name="Schneider P."/>
            <person name="Miyaki C.Y."/>
            <person name="Schneider M.P."/>
            <person name="Mello C."/>
            <person name="Vasconcelos A.T.R."/>
        </authorList>
    </citation>
    <scope>NUCLEOTIDE SEQUENCE</scope>
    <source>
        <tissue evidence="2">Muscle</tissue>
    </source>
</reference>
<evidence type="ECO:0000256" key="1">
    <source>
        <dbReference type="SAM" id="MobiDB-lite"/>
    </source>
</evidence>
<gene>
    <name evidence="2" type="ORF">WISP_118411</name>
</gene>
<proteinExistence type="predicted"/>
<name>A0ABQ9CXV8_9PASS</name>
<comment type="caution">
    <text evidence="2">The sequence shown here is derived from an EMBL/GenBank/DDBJ whole genome shotgun (WGS) entry which is preliminary data.</text>
</comment>
<feature type="region of interest" description="Disordered" evidence="1">
    <location>
        <begin position="15"/>
        <end position="51"/>
    </location>
</feature>
<accession>A0ABQ9CXV8</accession>
<evidence type="ECO:0000313" key="3">
    <source>
        <dbReference type="Proteomes" id="UP001145742"/>
    </source>
</evidence>
<sequence length="88" mass="9010">MVTMCEVLNMFWGDPDQGDGTCEATSVQSPHHDAAVPGAHDGSAVPGASVDDALTEPYSIPVLMEVHDDCGKGHHPGPQGAASAPIMS</sequence>
<dbReference type="Proteomes" id="UP001145742">
    <property type="component" value="Unassembled WGS sequence"/>
</dbReference>
<keyword evidence="3" id="KW-1185">Reference proteome</keyword>